<dbReference type="Gene3D" id="3.30.40.10">
    <property type="entry name" value="Zinc/RING finger domain, C3HC4 (zinc finger)"/>
    <property type="match status" value="1"/>
</dbReference>
<dbReference type="CDD" id="cd16461">
    <property type="entry name" value="RING-H2_EL5-like"/>
    <property type="match status" value="1"/>
</dbReference>
<accession>A0A0D2M7R2</accession>
<dbReference type="EMBL" id="CM001741">
    <property type="protein sequence ID" value="KJB13362.1"/>
    <property type="molecule type" value="Genomic_DNA"/>
</dbReference>
<keyword evidence="2" id="KW-0472">Membrane</keyword>
<dbReference type="PROSITE" id="PS51257">
    <property type="entry name" value="PROKAR_LIPOPROTEIN"/>
    <property type="match status" value="1"/>
</dbReference>
<keyword evidence="2" id="KW-0812">Transmembrane</keyword>
<keyword evidence="2" id="KW-1133">Transmembrane helix</keyword>
<dbReference type="InterPro" id="IPR013083">
    <property type="entry name" value="Znf_RING/FYVE/PHD"/>
</dbReference>
<proteinExistence type="predicted"/>
<dbReference type="OrthoDB" id="9984778at2759"/>
<dbReference type="GO" id="GO:0008270">
    <property type="term" value="F:zinc ion binding"/>
    <property type="evidence" value="ECO:0007669"/>
    <property type="project" value="UniProtKB-KW"/>
</dbReference>
<dbReference type="InterPro" id="IPR001841">
    <property type="entry name" value="Znf_RING"/>
</dbReference>
<dbReference type="eggNOG" id="KOG0800">
    <property type="taxonomic scope" value="Eukaryota"/>
</dbReference>
<dbReference type="PANTHER" id="PTHR45676">
    <property type="entry name" value="RING-H2 FINGER PROTEIN ATL51-RELATED"/>
    <property type="match status" value="1"/>
</dbReference>
<gene>
    <name evidence="4" type="ORF">B456_002G070700</name>
</gene>
<dbReference type="Gramene" id="KJB13362">
    <property type="protein sequence ID" value="KJB13362"/>
    <property type="gene ID" value="B456_002G070700"/>
</dbReference>
<keyword evidence="1" id="KW-0863">Zinc-finger</keyword>
<dbReference type="SUPFAM" id="SSF57850">
    <property type="entry name" value="RING/U-box"/>
    <property type="match status" value="1"/>
</dbReference>
<dbReference type="PROSITE" id="PS50089">
    <property type="entry name" value="ZF_RING_2"/>
    <property type="match status" value="1"/>
</dbReference>
<evidence type="ECO:0000256" key="2">
    <source>
        <dbReference type="SAM" id="Phobius"/>
    </source>
</evidence>
<keyword evidence="5" id="KW-1185">Reference proteome</keyword>
<keyword evidence="1" id="KW-0862">Zinc</keyword>
<dbReference type="AlphaFoldDB" id="A0A0D2M7R2"/>
<name>A0A0D2M7R2_GOSRA</name>
<keyword evidence="1" id="KW-0479">Metal-binding</keyword>
<reference evidence="4 5" key="1">
    <citation type="journal article" date="2012" name="Nature">
        <title>Repeated polyploidization of Gossypium genomes and the evolution of spinnable cotton fibres.</title>
        <authorList>
            <person name="Paterson A.H."/>
            <person name="Wendel J.F."/>
            <person name="Gundlach H."/>
            <person name="Guo H."/>
            <person name="Jenkins J."/>
            <person name="Jin D."/>
            <person name="Llewellyn D."/>
            <person name="Showmaker K.C."/>
            <person name="Shu S."/>
            <person name="Udall J."/>
            <person name="Yoo M.J."/>
            <person name="Byers R."/>
            <person name="Chen W."/>
            <person name="Doron-Faigenboim A."/>
            <person name="Duke M.V."/>
            <person name="Gong L."/>
            <person name="Grimwood J."/>
            <person name="Grover C."/>
            <person name="Grupp K."/>
            <person name="Hu G."/>
            <person name="Lee T.H."/>
            <person name="Li J."/>
            <person name="Lin L."/>
            <person name="Liu T."/>
            <person name="Marler B.S."/>
            <person name="Page J.T."/>
            <person name="Roberts A.W."/>
            <person name="Romanel E."/>
            <person name="Sanders W.S."/>
            <person name="Szadkowski E."/>
            <person name="Tan X."/>
            <person name="Tang H."/>
            <person name="Xu C."/>
            <person name="Wang J."/>
            <person name="Wang Z."/>
            <person name="Zhang D."/>
            <person name="Zhang L."/>
            <person name="Ashrafi H."/>
            <person name="Bedon F."/>
            <person name="Bowers J.E."/>
            <person name="Brubaker C.L."/>
            <person name="Chee P.W."/>
            <person name="Das S."/>
            <person name="Gingle A.R."/>
            <person name="Haigler C.H."/>
            <person name="Harker D."/>
            <person name="Hoffmann L.V."/>
            <person name="Hovav R."/>
            <person name="Jones D.C."/>
            <person name="Lemke C."/>
            <person name="Mansoor S."/>
            <person name="ur Rahman M."/>
            <person name="Rainville L.N."/>
            <person name="Rambani A."/>
            <person name="Reddy U.K."/>
            <person name="Rong J.K."/>
            <person name="Saranga Y."/>
            <person name="Scheffler B.E."/>
            <person name="Scheffler J.A."/>
            <person name="Stelly D.M."/>
            <person name="Triplett B.A."/>
            <person name="Van Deynze A."/>
            <person name="Vaslin M.F."/>
            <person name="Waghmare V.N."/>
            <person name="Walford S.A."/>
            <person name="Wright R.J."/>
            <person name="Zaki E.A."/>
            <person name="Zhang T."/>
            <person name="Dennis E.S."/>
            <person name="Mayer K.F."/>
            <person name="Peterson D.G."/>
            <person name="Rokhsar D.S."/>
            <person name="Wang X."/>
            <person name="Schmutz J."/>
        </authorList>
    </citation>
    <scope>NUCLEOTIDE SEQUENCE [LARGE SCALE GENOMIC DNA]</scope>
</reference>
<feature type="transmembrane region" description="Helical" evidence="2">
    <location>
        <begin position="30"/>
        <end position="54"/>
    </location>
</feature>
<organism evidence="4 5">
    <name type="scientific">Gossypium raimondii</name>
    <name type="common">Peruvian cotton</name>
    <name type="synonym">Gossypium klotzschianum subsp. raimondii</name>
    <dbReference type="NCBI Taxonomy" id="29730"/>
    <lineage>
        <taxon>Eukaryota</taxon>
        <taxon>Viridiplantae</taxon>
        <taxon>Streptophyta</taxon>
        <taxon>Embryophyta</taxon>
        <taxon>Tracheophyta</taxon>
        <taxon>Spermatophyta</taxon>
        <taxon>Magnoliopsida</taxon>
        <taxon>eudicotyledons</taxon>
        <taxon>Gunneridae</taxon>
        <taxon>Pentapetalae</taxon>
        <taxon>rosids</taxon>
        <taxon>malvids</taxon>
        <taxon>Malvales</taxon>
        <taxon>Malvaceae</taxon>
        <taxon>Malvoideae</taxon>
        <taxon>Gossypium</taxon>
    </lineage>
</organism>
<dbReference type="STRING" id="29730.A0A0D2M7R2"/>
<evidence type="ECO:0000313" key="5">
    <source>
        <dbReference type="Proteomes" id="UP000032304"/>
    </source>
</evidence>
<evidence type="ECO:0000259" key="3">
    <source>
        <dbReference type="PROSITE" id="PS50089"/>
    </source>
</evidence>
<dbReference type="OMA" id="FHCDCIN"/>
<dbReference type="Pfam" id="PF13639">
    <property type="entry name" value="zf-RING_2"/>
    <property type="match status" value="1"/>
</dbReference>
<dbReference type="GO" id="GO:0016567">
    <property type="term" value="P:protein ubiquitination"/>
    <property type="evidence" value="ECO:0007669"/>
    <property type="project" value="TreeGrafter"/>
</dbReference>
<protein>
    <recommendedName>
        <fullName evidence="3">RING-type domain-containing protein</fullName>
    </recommendedName>
</protein>
<evidence type="ECO:0000313" key="4">
    <source>
        <dbReference type="EMBL" id="KJB13362.1"/>
    </source>
</evidence>
<evidence type="ECO:0000256" key="1">
    <source>
        <dbReference type="PROSITE-ProRule" id="PRU00175"/>
    </source>
</evidence>
<dbReference type="SMART" id="SM00184">
    <property type="entry name" value="RING"/>
    <property type="match status" value="1"/>
</dbReference>
<feature type="domain" description="RING-type" evidence="3">
    <location>
        <begin position="135"/>
        <end position="177"/>
    </location>
</feature>
<dbReference type="PANTHER" id="PTHR45676:SF61">
    <property type="entry name" value="RING-TYPE DOMAIN-CONTAINING PROTEIN"/>
    <property type="match status" value="1"/>
</dbReference>
<sequence length="180" mass="20418">MRMITLSFAFHSLNLPLIISSLTALGIAIVLLSCIVGACIIATSFVFIFIYVICECLSWPIFEKLFSDILRRGIHRVRTATYRAIVVNYVQPLDMLEGFPESINGRLLLRQQALEKLLPPMAYGVDKHALKSSECPICLDDYVVGESCRVFPDCKHMFHLSCIDHWLKNHLTCPVCRKCI</sequence>
<dbReference type="Proteomes" id="UP000032304">
    <property type="component" value="Chromosome 2"/>
</dbReference>